<dbReference type="STRING" id="869754.A0A1A0HIR2"/>
<dbReference type="RefSeq" id="XP_018714209.1">
    <property type="nucleotide sequence ID" value="XM_018853927.1"/>
</dbReference>
<sequence length="371" mass="39195">MSSRPKKNTKARAPPADKDAFRARREASFQLHDEADLVNFRADALSRYISNQRLLDNVALSLVHTAQIVPPPSFPSRTSGDRLYAESASDAELEAAVRGLKAADLYSGDLRLMRAKQRVLAQELAAAELRADGVLGPEARFQRDAVATLAAAQARCADADSLAALESALADTLEQARVQFGRRHELRANAVRKYAVAAHELAPGAVQQAPAGYDARRAMVLAAPGPMHDARYADGYMAPEYPEFGMLADGRGPGGADAALPFDPQLALAMLAGEAYLKESAGGAVAGHPDGVAPGHEAMGAAVDMDDIDQYLADPDAGDDMDDMHALMDFDGPGKPDDAMPFGLGPEPGAADLDDDPFGVDFLSLMGPGME</sequence>
<dbReference type="OrthoDB" id="4093693at2759"/>
<evidence type="ECO:0000313" key="2">
    <source>
        <dbReference type="EMBL" id="OBA23728.1"/>
    </source>
</evidence>
<name>A0A1A0HIR2_9ASCO</name>
<protein>
    <submittedName>
        <fullName evidence="2">Uncharacterized protein</fullName>
    </submittedName>
</protein>
<comment type="caution">
    <text evidence="2">The sequence shown here is derived from an EMBL/GenBank/DDBJ whole genome shotgun (WGS) entry which is preliminary data.</text>
</comment>
<dbReference type="EMBL" id="LXTC01000001">
    <property type="protein sequence ID" value="OBA23728.1"/>
    <property type="molecule type" value="Genomic_DNA"/>
</dbReference>
<proteinExistence type="predicted"/>
<feature type="region of interest" description="Disordered" evidence="1">
    <location>
        <begin position="1"/>
        <end position="23"/>
    </location>
</feature>
<feature type="compositionally biased region" description="Basic residues" evidence="1">
    <location>
        <begin position="1"/>
        <end position="10"/>
    </location>
</feature>
<evidence type="ECO:0000313" key="3">
    <source>
        <dbReference type="Proteomes" id="UP000092555"/>
    </source>
</evidence>
<accession>A0A1A0HIR2</accession>
<dbReference type="AlphaFoldDB" id="A0A1A0HIR2"/>
<dbReference type="Proteomes" id="UP000092555">
    <property type="component" value="Unassembled WGS sequence"/>
</dbReference>
<evidence type="ECO:0000256" key="1">
    <source>
        <dbReference type="SAM" id="MobiDB-lite"/>
    </source>
</evidence>
<dbReference type="GeneID" id="30026903"/>
<organism evidence="2 3">
    <name type="scientific">Metschnikowia bicuspidata var. bicuspidata NRRL YB-4993</name>
    <dbReference type="NCBI Taxonomy" id="869754"/>
    <lineage>
        <taxon>Eukaryota</taxon>
        <taxon>Fungi</taxon>
        <taxon>Dikarya</taxon>
        <taxon>Ascomycota</taxon>
        <taxon>Saccharomycotina</taxon>
        <taxon>Pichiomycetes</taxon>
        <taxon>Metschnikowiaceae</taxon>
        <taxon>Metschnikowia</taxon>
    </lineage>
</organism>
<gene>
    <name evidence="2" type="ORF">METBIDRAFT_111907</name>
</gene>
<reference evidence="2 3" key="1">
    <citation type="submission" date="2016-05" db="EMBL/GenBank/DDBJ databases">
        <title>Comparative genomics of biotechnologically important yeasts.</title>
        <authorList>
            <consortium name="DOE Joint Genome Institute"/>
            <person name="Riley R."/>
            <person name="Haridas S."/>
            <person name="Wolfe K.H."/>
            <person name="Lopes M.R."/>
            <person name="Hittinger C.T."/>
            <person name="Goker M."/>
            <person name="Salamov A."/>
            <person name="Wisecaver J."/>
            <person name="Long T.M."/>
            <person name="Aerts A.L."/>
            <person name="Barry K."/>
            <person name="Choi C."/>
            <person name="Clum A."/>
            <person name="Coughlan A.Y."/>
            <person name="Deshpande S."/>
            <person name="Douglass A.P."/>
            <person name="Hanson S.J."/>
            <person name="Klenk H.-P."/>
            <person name="LaButti K."/>
            <person name="Lapidus A."/>
            <person name="Lindquist E."/>
            <person name="Lipzen A."/>
            <person name="Meier-kolthoff J.P."/>
            <person name="Ohm R.A."/>
            <person name="Otillar R.P."/>
            <person name="Pangilinan J."/>
            <person name="Peng Y."/>
            <person name="Rokas A."/>
            <person name="Rosa C.A."/>
            <person name="Scheuner C."/>
            <person name="Sibirny A.A."/>
            <person name="Slot J.C."/>
            <person name="Stielow J.B."/>
            <person name="Sun H."/>
            <person name="Kurtzman C.P."/>
            <person name="Blackwell M."/>
            <person name="Grigoriev I.V."/>
            <person name="Jeffries T.W."/>
        </authorList>
    </citation>
    <scope>NUCLEOTIDE SEQUENCE [LARGE SCALE GENOMIC DNA]</scope>
    <source>
        <strain evidence="2 3">NRRL YB-4993</strain>
    </source>
</reference>
<keyword evidence="3" id="KW-1185">Reference proteome</keyword>